<dbReference type="Proteomes" id="UP000000305">
    <property type="component" value="Unassembled WGS sequence"/>
</dbReference>
<name>E9H9F2_DAPPU</name>
<reference evidence="4 5" key="1">
    <citation type="journal article" date="2011" name="Science">
        <title>The ecoresponsive genome of Daphnia pulex.</title>
        <authorList>
            <person name="Colbourne J.K."/>
            <person name="Pfrender M.E."/>
            <person name="Gilbert D."/>
            <person name="Thomas W.K."/>
            <person name="Tucker A."/>
            <person name="Oakley T.H."/>
            <person name="Tokishita S."/>
            <person name="Aerts A."/>
            <person name="Arnold G.J."/>
            <person name="Basu M.K."/>
            <person name="Bauer D.J."/>
            <person name="Caceres C.E."/>
            <person name="Carmel L."/>
            <person name="Casola C."/>
            <person name="Choi J.H."/>
            <person name="Detter J.C."/>
            <person name="Dong Q."/>
            <person name="Dusheyko S."/>
            <person name="Eads B.D."/>
            <person name="Frohlich T."/>
            <person name="Geiler-Samerotte K.A."/>
            <person name="Gerlach D."/>
            <person name="Hatcher P."/>
            <person name="Jogdeo S."/>
            <person name="Krijgsveld J."/>
            <person name="Kriventseva E.V."/>
            <person name="Kultz D."/>
            <person name="Laforsch C."/>
            <person name="Lindquist E."/>
            <person name="Lopez J."/>
            <person name="Manak J.R."/>
            <person name="Muller J."/>
            <person name="Pangilinan J."/>
            <person name="Patwardhan R.P."/>
            <person name="Pitluck S."/>
            <person name="Pritham E.J."/>
            <person name="Rechtsteiner A."/>
            <person name="Rho M."/>
            <person name="Rogozin I.B."/>
            <person name="Sakarya O."/>
            <person name="Salamov A."/>
            <person name="Schaack S."/>
            <person name="Shapiro H."/>
            <person name="Shiga Y."/>
            <person name="Skalitzky C."/>
            <person name="Smith Z."/>
            <person name="Souvorov A."/>
            <person name="Sung W."/>
            <person name="Tang Z."/>
            <person name="Tsuchiya D."/>
            <person name="Tu H."/>
            <person name="Vos H."/>
            <person name="Wang M."/>
            <person name="Wolf Y.I."/>
            <person name="Yamagata H."/>
            <person name="Yamada T."/>
            <person name="Ye Y."/>
            <person name="Shaw J.R."/>
            <person name="Andrews J."/>
            <person name="Crease T.J."/>
            <person name="Tang H."/>
            <person name="Lucas S.M."/>
            <person name="Robertson H.M."/>
            <person name="Bork P."/>
            <person name="Koonin E.V."/>
            <person name="Zdobnov E.M."/>
            <person name="Grigoriev I.V."/>
            <person name="Lynch M."/>
            <person name="Boore J.L."/>
        </authorList>
    </citation>
    <scope>NUCLEOTIDE SEQUENCE [LARGE SCALE GENOMIC DNA]</scope>
</reference>
<dbReference type="PANTHER" id="PTHR12236">
    <property type="entry name" value="STRUCTURAL CONTITUENT OF CUTICLE"/>
    <property type="match status" value="1"/>
</dbReference>
<dbReference type="STRING" id="6669.E9H9F2"/>
<dbReference type="InterPro" id="IPR031311">
    <property type="entry name" value="CHIT_BIND_RR_consensus"/>
</dbReference>
<organism evidence="4 5">
    <name type="scientific">Daphnia pulex</name>
    <name type="common">Water flea</name>
    <dbReference type="NCBI Taxonomy" id="6669"/>
    <lineage>
        <taxon>Eukaryota</taxon>
        <taxon>Metazoa</taxon>
        <taxon>Ecdysozoa</taxon>
        <taxon>Arthropoda</taxon>
        <taxon>Crustacea</taxon>
        <taxon>Branchiopoda</taxon>
        <taxon>Diplostraca</taxon>
        <taxon>Cladocera</taxon>
        <taxon>Anomopoda</taxon>
        <taxon>Daphniidae</taxon>
        <taxon>Daphnia</taxon>
    </lineage>
</organism>
<dbReference type="PROSITE" id="PS51155">
    <property type="entry name" value="CHIT_BIND_RR_2"/>
    <property type="match status" value="1"/>
</dbReference>
<evidence type="ECO:0000313" key="5">
    <source>
        <dbReference type="Proteomes" id="UP000000305"/>
    </source>
</evidence>
<accession>E9H9F2</accession>
<dbReference type="InParanoid" id="E9H9F2"/>
<dbReference type="GO" id="GO:0031012">
    <property type="term" value="C:extracellular matrix"/>
    <property type="evidence" value="ECO:0000318"/>
    <property type="project" value="GO_Central"/>
</dbReference>
<dbReference type="Pfam" id="PF00379">
    <property type="entry name" value="Chitin_bind_4"/>
    <property type="match status" value="1"/>
</dbReference>
<dbReference type="AlphaFoldDB" id="E9H9F2"/>
<evidence type="ECO:0000256" key="2">
    <source>
        <dbReference type="PROSITE-ProRule" id="PRU00497"/>
    </source>
</evidence>
<dbReference type="KEGG" id="dpx:DAPPUDRAFT_255533"/>
<dbReference type="PANTHER" id="PTHR12236:SF79">
    <property type="entry name" value="CUTICULAR PROTEIN 50CB-RELATED"/>
    <property type="match status" value="1"/>
</dbReference>
<dbReference type="GO" id="GO:0042302">
    <property type="term" value="F:structural constituent of cuticle"/>
    <property type="evidence" value="ECO:0007669"/>
    <property type="project" value="UniProtKB-UniRule"/>
</dbReference>
<evidence type="ECO:0000256" key="3">
    <source>
        <dbReference type="SAM" id="SignalP"/>
    </source>
</evidence>
<keyword evidence="3" id="KW-0732">Signal</keyword>
<dbReference type="eggNOG" id="ENOG502S4KI">
    <property type="taxonomic scope" value="Eukaryota"/>
</dbReference>
<sequence length="156" mass="17373">MQVLFVLAAALIATVASNAYYPKPAYPAPAYPSYSKSYDYAAMPYSFAWAVKDDYTYNDYAHQETADDKGYVSGSYRTLLPDGRTQTVTYKADDYSGYVADVKYDGEAKYPAEYKPSAYKPAPAYPSPAYPSSYPAYPAYKPAYKPAYPSPAYPKY</sequence>
<protein>
    <recommendedName>
        <fullName evidence="6">Cuticle protein</fullName>
    </recommendedName>
</protein>
<dbReference type="FunCoup" id="E9H9F2">
    <property type="interactions" value="158"/>
</dbReference>
<dbReference type="HOGENOM" id="CLU_075165_4_1_1"/>
<dbReference type="EMBL" id="GL732608">
    <property type="protein sequence ID" value="EFX71609.1"/>
    <property type="molecule type" value="Genomic_DNA"/>
</dbReference>
<evidence type="ECO:0000313" key="4">
    <source>
        <dbReference type="EMBL" id="EFX71609.1"/>
    </source>
</evidence>
<dbReference type="PROSITE" id="PS00233">
    <property type="entry name" value="CHIT_BIND_RR_1"/>
    <property type="match status" value="1"/>
</dbReference>
<keyword evidence="1 2" id="KW-0193">Cuticle</keyword>
<keyword evidence="5" id="KW-1185">Reference proteome</keyword>
<evidence type="ECO:0008006" key="6">
    <source>
        <dbReference type="Google" id="ProtNLM"/>
    </source>
</evidence>
<feature type="chain" id="PRO_5003241797" description="Cuticle protein" evidence="3">
    <location>
        <begin position="20"/>
        <end position="156"/>
    </location>
</feature>
<dbReference type="OMA" id="DFGYETN"/>
<dbReference type="PhylomeDB" id="E9H9F2"/>
<dbReference type="OrthoDB" id="6427684at2759"/>
<gene>
    <name evidence="4" type="ORF">DAPPUDRAFT_255533</name>
</gene>
<dbReference type="InterPro" id="IPR000618">
    <property type="entry name" value="Insect_cuticle"/>
</dbReference>
<proteinExistence type="predicted"/>
<evidence type="ECO:0000256" key="1">
    <source>
        <dbReference type="ARBA" id="ARBA00022460"/>
    </source>
</evidence>
<feature type="signal peptide" evidence="3">
    <location>
        <begin position="1"/>
        <end position="19"/>
    </location>
</feature>
<dbReference type="InterPro" id="IPR051217">
    <property type="entry name" value="Insect_Cuticle_Struc_Prot"/>
</dbReference>